<dbReference type="Proteomes" id="UP000323506">
    <property type="component" value="Chromosome D12"/>
</dbReference>
<reference evidence="1 2" key="1">
    <citation type="submission" date="2019-06" db="EMBL/GenBank/DDBJ databases">
        <title>WGS assembly of Gossypium darwinii.</title>
        <authorList>
            <person name="Chen Z.J."/>
            <person name="Sreedasyam A."/>
            <person name="Ando A."/>
            <person name="Song Q."/>
            <person name="De L."/>
            <person name="Hulse-Kemp A."/>
            <person name="Ding M."/>
            <person name="Ye W."/>
            <person name="Kirkbride R."/>
            <person name="Jenkins J."/>
            <person name="Plott C."/>
            <person name="Lovell J."/>
            <person name="Lin Y.-M."/>
            <person name="Vaughn R."/>
            <person name="Liu B."/>
            <person name="Li W."/>
            <person name="Simpson S."/>
            <person name="Scheffler B."/>
            <person name="Saski C."/>
            <person name="Grover C."/>
            <person name="Hu G."/>
            <person name="Conover J."/>
            <person name="Carlson J."/>
            <person name="Shu S."/>
            <person name="Boston L."/>
            <person name="Williams M."/>
            <person name="Peterson D."/>
            <person name="Mcgee K."/>
            <person name="Jones D."/>
            <person name="Wendel J."/>
            <person name="Stelly D."/>
            <person name="Grimwood J."/>
            <person name="Schmutz J."/>
        </authorList>
    </citation>
    <scope>NUCLEOTIDE SEQUENCE [LARGE SCALE GENOMIC DNA]</scope>
    <source>
        <strain evidence="1">1808015.09</strain>
    </source>
</reference>
<evidence type="ECO:0000313" key="2">
    <source>
        <dbReference type="Proteomes" id="UP000323506"/>
    </source>
</evidence>
<evidence type="ECO:0000313" key="1">
    <source>
        <dbReference type="EMBL" id="TYG40355.1"/>
    </source>
</evidence>
<organism evidence="1 2">
    <name type="scientific">Gossypium darwinii</name>
    <name type="common">Darwin's cotton</name>
    <name type="synonym">Gossypium barbadense var. darwinii</name>
    <dbReference type="NCBI Taxonomy" id="34276"/>
    <lineage>
        <taxon>Eukaryota</taxon>
        <taxon>Viridiplantae</taxon>
        <taxon>Streptophyta</taxon>
        <taxon>Embryophyta</taxon>
        <taxon>Tracheophyta</taxon>
        <taxon>Spermatophyta</taxon>
        <taxon>Magnoliopsida</taxon>
        <taxon>eudicotyledons</taxon>
        <taxon>Gunneridae</taxon>
        <taxon>Pentapetalae</taxon>
        <taxon>rosids</taxon>
        <taxon>malvids</taxon>
        <taxon>Malvales</taxon>
        <taxon>Malvaceae</taxon>
        <taxon>Malvoideae</taxon>
        <taxon>Gossypium</taxon>
    </lineage>
</organism>
<proteinExistence type="predicted"/>
<protein>
    <submittedName>
        <fullName evidence="1">Uncharacterized protein</fullName>
    </submittedName>
</protein>
<dbReference type="AlphaFoldDB" id="A0A5D2A9F2"/>
<sequence length="94" mass="11101">MQTTRAGNLENNAFKGMKEASILLRKMGKSSTRQEDNYAQQKALPAHKSWERAYCSEISSKDTKLKQRWHHHWYSLIKPRFQLYPKSSLLDFDI</sequence>
<name>A0A5D2A9F2_GOSDA</name>
<accession>A0A5D2A9F2</accession>
<dbReference type="EMBL" id="CM017712">
    <property type="protein sequence ID" value="TYG40355.1"/>
    <property type="molecule type" value="Genomic_DNA"/>
</dbReference>
<gene>
    <name evidence="1" type="ORF">ES288_D12G086600v1</name>
</gene>
<keyword evidence="2" id="KW-1185">Reference proteome</keyword>